<sequence length="45" mass="5351">MEAKVNTFFRFSFTEQQLFQANGWFLNYTFMQGYAAKRDPVIGYS</sequence>
<dbReference type="Proteomes" id="UP000003460">
    <property type="component" value="Unassembled WGS sequence"/>
</dbReference>
<accession>C9LHR6</accession>
<comment type="caution">
    <text evidence="1">The sequence shown here is derived from an EMBL/GenBank/DDBJ whole genome shotgun (WGS) entry which is preliminary data.</text>
</comment>
<reference evidence="1" key="1">
    <citation type="submission" date="2009-09" db="EMBL/GenBank/DDBJ databases">
        <authorList>
            <person name="Weinstock G."/>
            <person name="Sodergren E."/>
            <person name="Clifton S."/>
            <person name="Fulton L."/>
            <person name="Fulton B."/>
            <person name="Courtney L."/>
            <person name="Fronick C."/>
            <person name="Harrison M."/>
            <person name="Strong C."/>
            <person name="Farmer C."/>
            <person name="Delahaunty K."/>
            <person name="Markovic C."/>
            <person name="Hall O."/>
            <person name="Minx P."/>
            <person name="Tomlinson C."/>
            <person name="Mitreva M."/>
            <person name="Nelson J."/>
            <person name="Hou S."/>
            <person name="Wollam A."/>
            <person name="Pepin K.H."/>
            <person name="Johnson M."/>
            <person name="Bhonagiri V."/>
            <person name="Nash W.E."/>
            <person name="Warren W."/>
            <person name="Chinwalla A."/>
            <person name="Mardis E.R."/>
            <person name="Wilson R.K."/>
        </authorList>
    </citation>
    <scope>NUCLEOTIDE SEQUENCE [LARGE SCALE GENOMIC DNA]</scope>
    <source>
        <strain evidence="1">ATCC 51259</strain>
    </source>
</reference>
<keyword evidence="2" id="KW-1185">Reference proteome</keyword>
<evidence type="ECO:0000313" key="1">
    <source>
        <dbReference type="EMBL" id="EEX71032.1"/>
    </source>
</evidence>
<evidence type="ECO:0000313" key="2">
    <source>
        <dbReference type="Proteomes" id="UP000003460"/>
    </source>
</evidence>
<dbReference type="HOGENOM" id="CLU_3203692_0_0_10"/>
<gene>
    <name evidence="1" type="ORF">GCWU000325_01770</name>
</gene>
<proteinExistence type="predicted"/>
<protein>
    <submittedName>
        <fullName evidence="1">Uncharacterized protein</fullName>
    </submittedName>
</protein>
<name>C9LHR6_9BACT</name>
<dbReference type="EMBL" id="ACIJ02000022">
    <property type="protein sequence ID" value="EEX71032.1"/>
    <property type="molecule type" value="Genomic_DNA"/>
</dbReference>
<dbReference type="AlphaFoldDB" id="C9LHR6"/>
<organism evidence="1 2">
    <name type="scientific">Alloprevotella tannerae ATCC 51259</name>
    <dbReference type="NCBI Taxonomy" id="626522"/>
    <lineage>
        <taxon>Bacteria</taxon>
        <taxon>Pseudomonadati</taxon>
        <taxon>Bacteroidota</taxon>
        <taxon>Bacteroidia</taxon>
        <taxon>Bacteroidales</taxon>
        <taxon>Prevotellaceae</taxon>
        <taxon>Alloprevotella</taxon>
    </lineage>
</organism>